<evidence type="ECO:0000259" key="6">
    <source>
        <dbReference type="Pfam" id="PF02465"/>
    </source>
</evidence>
<dbReference type="OrthoDB" id="5241527at2"/>
<evidence type="ECO:0000313" key="8">
    <source>
        <dbReference type="EMBL" id="SFF19395.1"/>
    </source>
</evidence>
<dbReference type="EMBL" id="FONZ01000003">
    <property type="protein sequence ID" value="SFF19395.1"/>
    <property type="molecule type" value="Genomic_DNA"/>
</dbReference>
<evidence type="ECO:0000256" key="5">
    <source>
        <dbReference type="RuleBase" id="RU362066"/>
    </source>
</evidence>
<dbReference type="GO" id="GO:0009421">
    <property type="term" value="C:bacterial-type flagellum filament cap"/>
    <property type="evidence" value="ECO:0007669"/>
    <property type="project" value="InterPro"/>
</dbReference>
<organism evidence="8 9">
    <name type="scientific">Flavimobilis marinus</name>
    <dbReference type="NCBI Taxonomy" id="285351"/>
    <lineage>
        <taxon>Bacteria</taxon>
        <taxon>Bacillati</taxon>
        <taxon>Actinomycetota</taxon>
        <taxon>Actinomycetes</taxon>
        <taxon>Micrococcales</taxon>
        <taxon>Jonesiaceae</taxon>
        <taxon>Flavimobilis</taxon>
    </lineage>
</organism>
<comment type="subcellular location">
    <subcellularLocation>
        <location evidence="5">Secreted</location>
    </subcellularLocation>
    <subcellularLocation>
        <location evidence="5">Bacterial flagellum</location>
    </subcellularLocation>
</comment>
<dbReference type="RefSeq" id="WP_093377826.1">
    <property type="nucleotide sequence ID" value="NZ_BNAN01000003.1"/>
</dbReference>
<keyword evidence="8" id="KW-0282">Flagellum</keyword>
<dbReference type="PANTHER" id="PTHR30288:SF0">
    <property type="entry name" value="FLAGELLAR HOOK-ASSOCIATED PROTEIN 2"/>
    <property type="match status" value="1"/>
</dbReference>
<reference evidence="9" key="1">
    <citation type="submission" date="2016-10" db="EMBL/GenBank/DDBJ databases">
        <authorList>
            <person name="Varghese N."/>
            <person name="Submissions S."/>
        </authorList>
    </citation>
    <scope>NUCLEOTIDE SEQUENCE [LARGE SCALE GENOMIC DNA]</scope>
    <source>
        <strain evidence="9">DSM 19083</strain>
    </source>
</reference>
<dbReference type="Pfam" id="PF07195">
    <property type="entry name" value="FliD_C"/>
    <property type="match status" value="1"/>
</dbReference>
<evidence type="ECO:0000256" key="3">
    <source>
        <dbReference type="ARBA" id="ARBA00023054"/>
    </source>
</evidence>
<accession>A0A1I2GP90</accession>
<keyword evidence="8" id="KW-0966">Cell projection</keyword>
<feature type="domain" description="Flagellar hook-associated protein 2 N-terminal" evidence="6">
    <location>
        <begin position="11"/>
        <end position="106"/>
    </location>
</feature>
<dbReference type="GO" id="GO:0005576">
    <property type="term" value="C:extracellular region"/>
    <property type="evidence" value="ECO:0007669"/>
    <property type="project" value="UniProtKB-SubCell"/>
</dbReference>
<comment type="function">
    <text evidence="5">Required for morphogenesis and for the elongation of the flagellar filament by facilitating polymerization of the flagellin monomers at the tip of growing filament. Forms a capping structure, which prevents flagellin subunits (transported through the central channel of the flagellum) from leaking out without polymerization at the distal end.</text>
</comment>
<name>A0A1I2GP90_9MICO</name>
<dbReference type="InterPro" id="IPR003481">
    <property type="entry name" value="FliD_N"/>
</dbReference>
<dbReference type="GO" id="GO:0007155">
    <property type="term" value="P:cell adhesion"/>
    <property type="evidence" value="ECO:0007669"/>
    <property type="project" value="InterPro"/>
</dbReference>
<dbReference type="AlphaFoldDB" id="A0A1I2GP90"/>
<dbReference type="InterPro" id="IPR010809">
    <property type="entry name" value="FliD_C"/>
</dbReference>
<evidence type="ECO:0000313" key="9">
    <source>
        <dbReference type="Proteomes" id="UP000198520"/>
    </source>
</evidence>
<keyword evidence="5" id="KW-0964">Secreted</keyword>
<dbReference type="PANTHER" id="PTHR30288">
    <property type="entry name" value="FLAGELLAR CAP/ASSEMBLY PROTEIN FLID"/>
    <property type="match status" value="1"/>
</dbReference>
<evidence type="ECO:0000259" key="7">
    <source>
        <dbReference type="Pfam" id="PF07195"/>
    </source>
</evidence>
<comment type="subunit">
    <text evidence="2 5">Homopentamer.</text>
</comment>
<sequence length="450" mass="45595">MAGFGVDGIVSGLDTKALIDALMSAESGQQRLLATKQAKVDKTTSALQSLNAKVSSLGTAAKAAATASSYQTYSATSSAPGATASASASAQPGSVSFRVDAVAESQVAMFTVPSDLAEGESLTISTGGKSFTINPKSSSVADILTAINGSDAGVKAVGIKIDDDGGYAIQMTGTTTGASSTFELFRGADTTGTRLVGPDQVTRAAADAKISLTLGATTSQLTSSTNTFAGLMTGSDVVVSAVTKTDDPDVTITVKQDTAAVKSMANALVSNLNLVLSEITSFTKSTTTKAADGSSILTGGTLSGDPAVRTLQQSVLAAGSASVDGQSPSSIGIVISRDGNFTFDAEAFAAAVAKDPAAVERVLTGVAANIKTATDTASDKSIGTLTQKIQSSQSVSKDLVQRISDWDDRLIMRRATLQKSFTAMEVALSSLSAQQSWLDQQLKSLTSSNA</sequence>
<protein>
    <recommendedName>
        <fullName evidence="5">Flagellar hook-associated protein 2</fullName>
        <shortName evidence="5">HAP2</shortName>
    </recommendedName>
    <alternativeName>
        <fullName evidence="5">Flagellar cap protein</fullName>
    </alternativeName>
</protein>
<keyword evidence="8" id="KW-0969">Cilium</keyword>
<dbReference type="Pfam" id="PF02465">
    <property type="entry name" value="FliD_N"/>
    <property type="match status" value="1"/>
</dbReference>
<dbReference type="STRING" id="285351.SAMN04488035_1903"/>
<evidence type="ECO:0000256" key="2">
    <source>
        <dbReference type="ARBA" id="ARBA00011255"/>
    </source>
</evidence>
<dbReference type="InterPro" id="IPR040026">
    <property type="entry name" value="FliD"/>
</dbReference>
<evidence type="ECO:0000256" key="4">
    <source>
        <dbReference type="ARBA" id="ARBA00023143"/>
    </source>
</evidence>
<dbReference type="Proteomes" id="UP000198520">
    <property type="component" value="Unassembled WGS sequence"/>
</dbReference>
<keyword evidence="4 5" id="KW-0975">Bacterial flagellum</keyword>
<keyword evidence="3" id="KW-0175">Coiled coil</keyword>
<comment type="similarity">
    <text evidence="1 5">Belongs to the FliD family.</text>
</comment>
<keyword evidence="9" id="KW-1185">Reference proteome</keyword>
<proteinExistence type="inferred from homology"/>
<dbReference type="GO" id="GO:0009424">
    <property type="term" value="C:bacterial-type flagellum hook"/>
    <property type="evidence" value="ECO:0007669"/>
    <property type="project" value="UniProtKB-UniRule"/>
</dbReference>
<feature type="domain" description="Flagellar hook-associated protein 2 C-terminal" evidence="7">
    <location>
        <begin position="205"/>
        <end position="431"/>
    </location>
</feature>
<gene>
    <name evidence="8" type="ORF">SAMN04488035_1903</name>
</gene>
<evidence type="ECO:0000256" key="1">
    <source>
        <dbReference type="ARBA" id="ARBA00009764"/>
    </source>
</evidence>
<dbReference type="GO" id="GO:0071973">
    <property type="term" value="P:bacterial-type flagellum-dependent cell motility"/>
    <property type="evidence" value="ECO:0007669"/>
    <property type="project" value="TreeGrafter"/>
</dbReference>